<gene>
    <name evidence="4" type="primary">Vigan.01G208500</name>
    <name evidence="4" type="ORF">VIGAN_01208500</name>
</gene>
<name>A0A0S3R1H7_PHAAN</name>
<evidence type="ECO:0000256" key="1">
    <source>
        <dbReference type="PROSITE-ProRule" id="PRU00047"/>
    </source>
</evidence>
<dbReference type="SUPFAM" id="SSF57756">
    <property type="entry name" value="Retrovirus zinc finger-like domains"/>
    <property type="match status" value="1"/>
</dbReference>
<dbReference type="AlphaFoldDB" id="A0A0S3R1H7"/>
<reference evidence="4 5" key="1">
    <citation type="journal article" date="2015" name="Sci. Rep.">
        <title>The power of single molecule real-time sequencing technology in the de novo assembly of a eukaryotic genome.</title>
        <authorList>
            <person name="Sakai H."/>
            <person name="Naito K."/>
            <person name="Ogiso-Tanaka E."/>
            <person name="Takahashi Y."/>
            <person name="Iseki K."/>
            <person name="Muto C."/>
            <person name="Satou K."/>
            <person name="Teruya K."/>
            <person name="Shiroma A."/>
            <person name="Shimoji M."/>
            <person name="Hirano T."/>
            <person name="Itoh T."/>
            <person name="Kaga A."/>
            <person name="Tomooka N."/>
        </authorList>
    </citation>
    <scope>NUCLEOTIDE SEQUENCE [LARGE SCALE GENOMIC DNA]</scope>
    <source>
        <strain evidence="5">cv. Shumari</strain>
    </source>
</reference>
<dbReference type="InterPro" id="IPR001878">
    <property type="entry name" value="Znf_CCHC"/>
</dbReference>
<dbReference type="PROSITE" id="PS50158">
    <property type="entry name" value="ZF_CCHC"/>
    <property type="match status" value="1"/>
</dbReference>
<feature type="compositionally biased region" description="Basic and acidic residues" evidence="2">
    <location>
        <begin position="92"/>
        <end position="124"/>
    </location>
</feature>
<dbReference type="Gene3D" id="2.40.70.10">
    <property type="entry name" value="Acid Proteases"/>
    <property type="match status" value="1"/>
</dbReference>
<dbReference type="PANTHER" id="PTHR35046">
    <property type="entry name" value="ZINC KNUCKLE (CCHC-TYPE) FAMILY PROTEIN"/>
    <property type="match status" value="1"/>
</dbReference>
<dbReference type="GO" id="GO:0008270">
    <property type="term" value="F:zinc ion binding"/>
    <property type="evidence" value="ECO:0007669"/>
    <property type="project" value="UniProtKB-KW"/>
</dbReference>
<sequence>MSVEEYRQKSELLMLRAGIKEEERFTIARFQSGLNYDIRDKVELLPYLDLNDFVQQCVRVEEQIRRKTSTKRNYPTTSEYRKDPKRKGNPIRYEKPQEKEKEKVRGKEKERERERNTFHKESSKETRGRETRCFKCGERGHYSFECPHKRSTYLLDHQNESEDSSSDSDTSISEEEALPCEGELLLVRRLLGSQSQELEQSQRENLFRTRCKIFENTCSLIVDSGSSCNYCSSRVVNKLALLTISHPKPYKLQWITEDEEIVVNTQVTIPISIGNYEENVLCDVVPMDAGHVLLGRP</sequence>
<feature type="region of interest" description="Disordered" evidence="2">
    <location>
        <begin position="65"/>
        <end position="124"/>
    </location>
</feature>
<dbReference type="Pfam" id="PF00098">
    <property type="entry name" value="zf-CCHC"/>
    <property type="match status" value="1"/>
</dbReference>
<evidence type="ECO:0000256" key="2">
    <source>
        <dbReference type="SAM" id="MobiDB-lite"/>
    </source>
</evidence>
<keyword evidence="1" id="KW-0862">Zinc</keyword>
<keyword evidence="5" id="KW-1185">Reference proteome</keyword>
<keyword evidence="1" id="KW-0479">Metal-binding</keyword>
<protein>
    <recommendedName>
        <fullName evidence="3">CCHC-type domain-containing protein</fullName>
    </recommendedName>
</protein>
<dbReference type="InterPro" id="IPR021109">
    <property type="entry name" value="Peptidase_aspartic_dom_sf"/>
</dbReference>
<dbReference type="PANTHER" id="PTHR35046:SF9">
    <property type="entry name" value="RNA-DIRECTED DNA POLYMERASE"/>
    <property type="match status" value="1"/>
</dbReference>
<keyword evidence="1" id="KW-0863">Zinc-finger</keyword>
<dbReference type="Gene3D" id="4.10.60.10">
    <property type="entry name" value="Zinc finger, CCHC-type"/>
    <property type="match status" value="1"/>
</dbReference>
<dbReference type="InterPro" id="IPR036875">
    <property type="entry name" value="Znf_CCHC_sf"/>
</dbReference>
<proteinExistence type="predicted"/>
<evidence type="ECO:0000313" key="4">
    <source>
        <dbReference type="EMBL" id="BAT74419.1"/>
    </source>
</evidence>
<dbReference type="EMBL" id="AP015034">
    <property type="protein sequence ID" value="BAT74419.1"/>
    <property type="molecule type" value="Genomic_DNA"/>
</dbReference>
<organism evidence="4 5">
    <name type="scientific">Vigna angularis var. angularis</name>
    <dbReference type="NCBI Taxonomy" id="157739"/>
    <lineage>
        <taxon>Eukaryota</taxon>
        <taxon>Viridiplantae</taxon>
        <taxon>Streptophyta</taxon>
        <taxon>Embryophyta</taxon>
        <taxon>Tracheophyta</taxon>
        <taxon>Spermatophyta</taxon>
        <taxon>Magnoliopsida</taxon>
        <taxon>eudicotyledons</taxon>
        <taxon>Gunneridae</taxon>
        <taxon>Pentapetalae</taxon>
        <taxon>rosids</taxon>
        <taxon>fabids</taxon>
        <taxon>Fabales</taxon>
        <taxon>Fabaceae</taxon>
        <taxon>Papilionoideae</taxon>
        <taxon>50 kb inversion clade</taxon>
        <taxon>NPAAA clade</taxon>
        <taxon>indigoferoid/millettioid clade</taxon>
        <taxon>Phaseoleae</taxon>
        <taxon>Vigna</taxon>
    </lineage>
</organism>
<dbReference type="CDD" id="cd00303">
    <property type="entry name" value="retropepsin_like"/>
    <property type="match status" value="1"/>
</dbReference>
<evidence type="ECO:0000259" key="3">
    <source>
        <dbReference type="PROSITE" id="PS50158"/>
    </source>
</evidence>
<accession>A0A0S3R1H7</accession>
<dbReference type="Proteomes" id="UP000291084">
    <property type="component" value="Chromosome 1"/>
</dbReference>
<evidence type="ECO:0000313" key="5">
    <source>
        <dbReference type="Proteomes" id="UP000291084"/>
    </source>
</evidence>
<dbReference type="GO" id="GO:0003676">
    <property type="term" value="F:nucleic acid binding"/>
    <property type="evidence" value="ECO:0007669"/>
    <property type="project" value="InterPro"/>
</dbReference>
<feature type="domain" description="CCHC-type" evidence="3">
    <location>
        <begin position="132"/>
        <end position="147"/>
    </location>
</feature>
<dbReference type="SMART" id="SM00343">
    <property type="entry name" value="ZnF_C2HC"/>
    <property type="match status" value="1"/>
</dbReference>